<dbReference type="AlphaFoldDB" id="A0AAV5NZP7"/>
<evidence type="ECO:0000313" key="6">
    <source>
        <dbReference type="EMBL" id="GLQ75969.1"/>
    </source>
</evidence>
<evidence type="ECO:0000313" key="7">
    <source>
        <dbReference type="Proteomes" id="UP001156690"/>
    </source>
</evidence>
<dbReference type="Pfam" id="PF00532">
    <property type="entry name" value="Peripla_BP_1"/>
    <property type="match status" value="1"/>
</dbReference>
<dbReference type="Gene3D" id="3.40.50.2300">
    <property type="match status" value="2"/>
</dbReference>
<evidence type="ECO:0000256" key="4">
    <source>
        <dbReference type="ARBA" id="ARBA00023163"/>
    </source>
</evidence>
<dbReference type="SUPFAM" id="SSF47413">
    <property type="entry name" value="lambda repressor-like DNA-binding domains"/>
    <property type="match status" value="1"/>
</dbReference>
<keyword evidence="7" id="KW-1185">Reference proteome</keyword>
<sequence>MKKPSIREVAKLAGVSTATVSNVFSGKKPVNKDLKERVQNAAESLGYQVNRVASQLRSQHNKVVTVLVPNITDTFFATIVTLLESFAYEQGYDVIVASAHDQTDIEQSRIRTLLSWHPAGMIVVPCSGNLPQILIDKADACPVVLVDRVAVDESALDSITINNRDSGEMACRYLLEAGHEKILTIASDLSFPPINERVEGGKQAVAALLENTNSATHDVIEIGADLDAGAVKVGEWLDANSHPTAIFSLTNVTTLSTLTALAERNIKVGEDISLLVFDDYAWMSARSVSLTAVRQPVEAIAKHAWDRLMLRINGDAEQNVKLSTVLEAELIERASVLNFTTEK</sequence>
<dbReference type="CDD" id="cd01392">
    <property type="entry name" value="HTH_LacI"/>
    <property type="match status" value="1"/>
</dbReference>
<evidence type="ECO:0000256" key="2">
    <source>
        <dbReference type="ARBA" id="ARBA00023015"/>
    </source>
</evidence>
<dbReference type="CDD" id="cd06267">
    <property type="entry name" value="PBP1_LacI_sugar_binding-like"/>
    <property type="match status" value="1"/>
</dbReference>
<feature type="domain" description="HTH lacI-type" evidence="5">
    <location>
        <begin position="4"/>
        <end position="58"/>
    </location>
</feature>
<dbReference type="InterPro" id="IPR010982">
    <property type="entry name" value="Lambda_DNA-bd_dom_sf"/>
</dbReference>
<evidence type="ECO:0000259" key="5">
    <source>
        <dbReference type="PROSITE" id="PS50932"/>
    </source>
</evidence>
<dbReference type="SUPFAM" id="SSF53822">
    <property type="entry name" value="Periplasmic binding protein-like I"/>
    <property type="match status" value="1"/>
</dbReference>
<dbReference type="EMBL" id="BSNX01000075">
    <property type="protein sequence ID" value="GLQ75969.1"/>
    <property type="molecule type" value="Genomic_DNA"/>
</dbReference>
<evidence type="ECO:0000256" key="1">
    <source>
        <dbReference type="ARBA" id="ARBA00022491"/>
    </source>
</evidence>
<dbReference type="Proteomes" id="UP001156690">
    <property type="component" value="Unassembled WGS sequence"/>
</dbReference>
<dbReference type="GO" id="GO:0003700">
    <property type="term" value="F:DNA-binding transcription factor activity"/>
    <property type="evidence" value="ECO:0007669"/>
    <property type="project" value="TreeGrafter"/>
</dbReference>
<dbReference type="InterPro" id="IPR001761">
    <property type="entry name" value="Peripla_BP/Lac1_sug-bd_dom"/>
</dbReference>
<keyword evidence="2" id="KW-0805">Transcription regulation</keyword>
<dbReference type="InterPro" id="IPR028082">
    <property type="entry name" value="Peripla_BP_I"/>
</dbReference>
<keyword evidence="3" id="KW-0238">DNA-binding</keyword>
<comment type="caution">
    <text evidence="6">The sequence shown here is derived from an EMBL/GenBank/DDBJ whole genome shotgun (WGS) entry which is preliminary data.</text>
</comment>
<proteinExistence type="predicted"/>
<dbReference type="PANTHER" id="PTHR30146">
    <property type="entry name" value="LACI-RELATED TRANSCRIPTIONAL REPRESSOR"/>
    <property type="match status" value="1"/>
</dbReference>
<accession>A0AAV5NZP7</accession>
<gene>
    <name evidence="6" type="primary">rbsR</name>
    <name evidence="6" type="ORF">GCM10007932_53320</name>
</gene>
<dbReference type="InterPro" id="IPR000843">
    <property type="entry name" value="HTH_LacI"/>
</dbReference>
<organism evidence="6 7">
    <name type="scientific">Vibrio penaeicida</name>
    <dbReference type="NCBI Taxonomy" id="104609"/>
    <lineage>
        <taxon>Bacteria</taxon>
        <taxon>Pseudomonadati</taxon>
        <taxon>Pseudomonadota</taxon>
        <taxon>Gammaproteobacteria</taxon>
        <taxon>Vibrionales</taxon>
        <taxon>Vibrionaceae</taxon>
        <taxon>Vibrio</taxon>
    </lineage>
</organism>
<keyword evidence="1" id="KW-0678">Repressor</keyword>
<dbReference type="PANTHER" id="PTHR30146:SF148">
    <property type="entry name" value="HTH-TYPE TRANSCRIPTIONAL REPRESSOR PURR-RELATED"/>
    <property type="match status" value="1"/>
</dbReference>
<dbReference type="Gene3D" id="1.10.260.40">
    <property type="entry name" value="lambda repressor-like DNA-binding domains"/>
    <property type="match status" value="1"/>
</dbReference>
<dbReference type="RefSeq" id="WP_126609687.1">
    <property type="nucleotide sequence ID" value="NZ_AP025145.1"/>
</dbReference>
<protein>
    <submittedName>
        <fullName evidence="6">LacI family transcriptional regulator</fullName>
    </submittedName>
</protein>
<name>A0AAV5NZP7_9VIBR</name>
<evidence type="ECO:0000256" key="3">
    <source>
        <dbReference type="ARBA" id="ARBA00023125"/>
    </source>
</evidence>
<dbReference type="PROSITE" id="PS50932">
    <property type="entry name" value="HTH_LACI_2"/>
    <property type="match status" value="1"/>
</dbReference>
<dbReference type="GO" id="GO:0000976">
    <property type="term" value="F:transcription cis-regulatory region binding"/>
    <property type="evidence" value="ECO:0007669"/>
    <property type="project" value="TreeGrafter"/>
</dbReference>
<dbReference type="SMART" id="SM00354">
    <property type="entry name" value="HTH_LACI"/>
    <property type="match status" value="1"/>
</dbReference>
<reference evidence="7" key="1">
    <citation type="journal article" date="2019" name="Int. J. Syst. Evol. Microbiol.">
        <title>The Global Catalogue of Microorganisms (GCM) 10K type strain sequencing project: providing services to taxonomists for standard genome sequencing and annotation.</title>
        <authorList>
            <consortium name="The Broad Institute Genomics Platform"/>
            <consortium name="The Broad Institute Genome Sequencing Center for Infectious Disease"/>
            <person name="Wu L."/>
            <person name="Ma J."/>
        </authorList>
    </citation>
    <scope>NUCLEOTIDE SEQUENCE [LARGE SCALE GENOMIC DNA]</scope>
    <source>
        <strain evidence="7">NBRC 15640</strain>
    </source>
</reference>
<keyword evidence="4" id="KW-0804">Transcription</keyword>
<dbReference type="Pfam" id="PF00356">
    <property type="entry name" value="LacI"/>
    <property type="match status" value="1"/>
</dbReference>